<evidence type="ECO:0000313" key="1">
    <source>
        <dbReference type="EMBL" id="JAH54322.1"/>
    </source>
</evidence>
<protein>
    <submittedName>
        <fullName evidence="1">Uncharacterized protein</fullName>
    </submittedName>
</protein>
<reference evidence="1" key="1">
    <citation type="submission" date="2014-11" db="EMBL/GenBank/DDBJ databases">
        <authorList>
            <person name="Amaro Gonzalez C."/>
        </authorList>
    </citation>
    <scope>NUCLEOTIDE SEQUENCE</scope>
</reference>
<accession>A0A0E9TLJ6</accession>
<name>A0A0E9TLJ6_ANGAN</name>
<proteinExistence type="predicted"/>
<reference evidence="1" key="2">
    <citation type="journal article" date="2015" name="Fish Shellfish Immunol.">
        <title>Early steps in the European eel (Anguilla anguilla)-Vibrio vulnificus interaction in the gills: Role of the RtxA13 toxin.</title>
        <authorList>
            <person name="Callol A."/>
            <person name="Pajuelo D."/>
            <person name="Ebbesson L."/>
            <person name="Teles M."/>
            <person name="MacKenzie S."/>
            <person name="Amaro C."/>
        </authorList>
    </citation>
    <scope>NUCLEOTIDE SEQUENCE</scope>
</reference>
<organism evidence="1">
    <name type="scientific">Anguilla anguilla</name>
    <name type="common">European freshwater eel</name>
    <name type="synonym">Muraena anguilla</name>
    <dbReference type="NCBI Taxonomy" id="7936"/>
    <lineage>
        <taxon>Eukaryota</taxon>
        <taxon>Metazoa</taxon>
        <taxon>Chordata</taxon>
        <taxon>Craniata</taxon>
        <taxon>Vertebrata</taxon>
        <taxon>Euteleostomi</taxon>
        <taxon>Actinopterygii</taxon>
        <taxon>Neopterygii</taxon>
        <taxon>Teleostei</taxon>
        <taxon>Anguilliformes</taxon>
        <taxon>Anguillidae</taxon>
        <taxon>Anguilla</taxon>
    </lineage>
</organism>
<dbReference type="EMBL" id="GBXM01054255">
    <property type="protein sequence ID" value="JAH54322.1"/>
    <property type="molecule type" value="Transcribed_RNA"/>
</dbReference>
<sequence>MHGCSLNDSGGLYSVENVCRFWMLPFSLLFR</sequence>
<dbReference type="AlphaFoldDB" id="A0A0E9TLJ6"/>